<dbReference type="Pfam" id="PF14371">
    <property type="entry name" value="DUF4412"/>
    <property type="match status" value="1"/>
</dbReference>
<reference evidence="4" key="1">
    <citation type="submission" date="2017-11" db="EMBL/GenBank/DDBJ databases">
        <authorList>
            <person name="Watanabe M."/>
            <person name="Kojima H."/>
        </authorList>
    </citation>
    <scope>NUCLEOTIDE SEQUENCE [LARGE SCALE GENOMIC DNA]</scope>
    <source>
        <strain evidence="4">Tokyo 01</strain>
    </source>
</reference>
<dbReference type="RefSeq" id="WP_124330065.1">
    <property type="nucleotide sequence ID" value="NZ_BEXT01000001.1"/>
</dbReference>
<dbReference type="InterPro" id="IPR025524">
    <property type="entry name" value="DUF4412"/>
</dbReference>
<evidence type="ECO:0000256" key="1">
    <source>
        <dbReference type="SAM" id="SignalP"/>
    </source>
</evidence>
<dbReference type="OrthoDB" id="5424397at2"/>
<dbReference type="EMBL" id="BEXT01000001">
    <property type="protein sequence ID" value="GBC62935.1"/>
    <property type="molecule type" value="Genomic_DNA"/>
</dbReference>
<evidence type="ECO:0000259" key="2">
    <source>
        <dbReference type="Pfam" id="PF14371"/>
    </source>
</evidence>
<sequence>MKTQKCLCLTVLFFLMILPTAWAGVYWESVVETRGVPQGMPSNMPKEVLAQFNKTEVTKNYVSTDASRSESRDSVLLMDFASLTICQISPSGRSYTQMDIRTMMGQGDMGKMVEEMKNSIKITPTDETRTVAGYKCRKYLVSMMMGQGEYWVSQEVPGYEQLREIGKKMQEFLEKNPMLRQMNVAGMMEQLNGFPVQTVMETMGMTTVTTLKRIEEKVLDKNLFKVPAGYKKVEMPTMPYAHGTE</sequence>
<evidence type="ECO:0000313" key="3">
    <source>
        <dbReference type="EMBL" id="GBC62935.1"/>
    </source>
</evidence>
<gene>
    <name evidence="3" type="ORF">DENIS_3919</name>
</gene>
<dbReference type="AlphaFoldDB" id="A0A401G144"/>
<comment type="caution">
    <text evidence="3">The sequence shown here is derived from an EMBL/GenBank/DDBJ whole genome shotgun (WGS) entry which is preliminary data.</text>
</comment>
<organism evidence="3 4">
    <name type="scientific">Desulfonema ishimotonii</name>
    <dbReference type="NCBI Taxonomy" id="45657"/>
    <lineage>
        <taxon>Bacteria</taxon>
        <taxon>Pseudomonadati</taxon>
        <taxon>Thermodesulfobacteriota</taxon>
        <taxon>Desulfobacteria</taxon>
        <taxon>Desulfobacterales</taxon>
        <taxon>Desulfococcaceae</taxon>
        <taxon>Desulfonema</taxon>
    </lineage>
</organism>
<reference evidence="4" key="2">
    <citation type="submission" date="2019-01" db="EMBL/GenBank/DDBJ databases">
        <title>Genome sequence of Desulfonema ishimotonii strain Tokyo 01.</title>
        <authorList>
            <person name="Fukui M."/>
        </authorList>
    </citation>
    <scope>NUCLEOTIDE SEQUENCE [LARGE SCALE GENOMIC DNA]</scope>
    <source>
        <strain evidence="4">Tokyo 01</strain>
    </source>
</reference>
<name>A0A401G144_9BACT</name>
<dbReference type="Proteomes" id="UP000288096">
    <property type="component" value="Unassembled WGS sequence"/>
</dbReference>
<accession>A0A401G144</accession>
<protein>
    <recommendedName>
        <fullName evidence="2">DUF4412 domain-containing protein</fullName>
    </recommendedName>
</protein>
<evidence type="ECO:0000313" key="4">
    <source>
        <dbReference type="Proteomes" id="UP000288096"/>
    </source>
</evidence>
<feature type="domain" description="DUF4412" evidence="2">
    <location>
        <begin position="69"/>
        <end position="230"/>
    </location>
</feature>
<keyword evidence="4" id="KW-1185">Reference proteome</keyword>
<keyword evidence="1" id="KW-0732">Signal</keyword>
<proteinExistence type="predicted"/>
<feature type="chain" id="PRO_5019257410" description="DUF4412 domain-containing protein" evidence="1">
    <location>
        <begin position="24"/>
        <end position="245"/>
    </location>
</feature>
<feature type="signal peptide" evidence="1">
    <location>
        <begin position="1"/>
        <end position="23"/>
    </location>
</feature>